<organism evidence="1 2">
    <name type="scientific">Zizania palustris</name>
    <name type="common">Northern wild rice</name>
    <dbReference type="NCBI Taxonomy" id="103762"/>
    <lineage>
        <taxon>Eukaryota</taxon>
        <taxon>Viridiplantae</taxon>
        <taxon>Streptophyta</taxon>
        <taxon>Embryophyta</taxon>
        <taxon>Tracheophyta</taxon>
        <taxon>Spermatophyta</taxon>
        <taxon>Magnoliopsida</taxon>
        <taxon>Liliopsida</taxon>
        <taxon>Poales</taxon>
        <taxon>Poaceae</taxon>
        <taxon>BOP clade</taxon>
        <taxon>Oryzoideae</taxon>
        <taxon>Oryzeae</taxon>
        <taxon>Zizaniinae</taxon>
        <taxon>Zizania</taxon>
    </lineage>
</organism>
<protein>
    <submittedName>
        <fullName evidence="1">Uncharacterized protein</fullName>
    </submittedName>
</protein>
<comment type="caution">
    <text evidence="1">The sequence shown here is derived from an EMBL/GenBank/DDBJ whole genome shotgun (WGS) entry which is preliminary data.</text>
</comment>
<dbReference type="EMBL" id="JAAALK010000079">
    <property type="protein sequence ID" value="KAG8095877.1"/>
    <property type="molecule type" value="Genomic_DNA"/>
</dbReference>
<evidence type="ECO:0000313" key="2">
    <source>
        <dbReference type="Proteomes" id="UP000729402"/>
    </source>
</evidence>
<reference evidence="1" key="1">
    <citation type="journal article" date="2021" name="bioRxiv">
        <title>Whole Genome Assembly and Annotation of Northern Wild Rice, Zizania palustris L., Supports a Whole Genome Duplication in the Zizania Genus.</title>
        <authorList>
            <person name="Haas M."/>
            <person name="Kono T."/>
            <person name="Macchietto M."/>
            <person name="Millas R."/>
            <person name="McGilp L."/>
            <person name="Shao M."/>
            <person name="Duquette J."/>
            <person name="Hirsch C.N."/>
            <person name="Kimball J."/>
        </authorList>
    </citation>
    <scope>NUCLEOTIDE SEQUENCE</scope>
    <source>
        <tissue evidence="1">Fresh leaf tissue</tissue>
    </source>
</reference>
<name>A0A8J6BTH4_ZIZPA</name>
<evidence type="ECO:0000313" key="1">
    <source>
        <dbReference type="EMBL" id="KAG8095877.1"/>
    </source>
</evidence>
<reference evidence="1" key="2">
    <citation type="submission" date="2021-02" db="EMBL/GenBank/DDBJ databases">
        <authorList>
            <person name="Kimball J.A."/>
            <person name="Haas M.W."/>
            <person name="Macchietto M."/>
            <person name="Kono T."/>
            <person name="Duquette J."/>
            <person name="Shao M."/>
        </authorList>
    </citation>
    <scope>NUCLEOTIDE SEQUENCE</scope>
    <source>
        <tissue evidence="1">Fresh leaf tissue</tissue>
    </source>
</reference>
<proteinExistence type="predicted"/>
<keyword evidence="2" id="KW-1185">Reference proteome</keyword>
<accession>A0A8J6BTH4</accession>
<dbReference type="AlphaFoldDB" id="A0A8J6BTH4"/>
<gene>
    <name evidence="1" type="ORF">GUJ93_ZPchr0013g34435</name>
</gene>
<sequence length="77" mass="7663">MEAKPCSLRRPSMTPAAIAGSAPSISAVASGPGPVAYPSPSLDSAAAVKDIAAAISSFVRGRHVGRPLGPPVTRTQP</sequence>
<dbReference type="Proteomes" id="UP000729402">
    <property type="component" value="Unassembled WGS sequence"/>
</dbReference>